<evidence type="ECO:0000259" key="3">
    <source>
        <dbReference type="SMART" id="SM00849"/>
    </source>
</evidence>
<name>A0A0R1F1R8_LACZE</name>
<dbReference type="Gene3D" id="3.60.15.10">
    <property type="entry name" value="Ribonuclease Z/Hydroxyacylglutathione hydrolase-like"/>
    <property type="match status" value="1"/>
</dbReference>
<dbReference type="AlphaFoldDB" id="A0A0R1F1R8"/>
<protein>
    <submittedName>
        <fullName evidence="4">Metallo-beta-lactamase superfamily hydrolase</fullName>
    </submittedName>
</protein>
<dbReference type="Gene3D" id="3.40.50.10710">
    <property type="entry name" value="Metallo-hydrolase/oxidoreductase"/>
    <property type="match status" value="1"/>
</dbReference>
<dbReference type="RefSeq" id="WP_010489310.1">
    <property type="nucleotide sequence ID" value="NZ_AZCT01000003.1"/>
</dbReference>
<evidence type="ECO:0000313" key="5">
    <source>
        <dbReference type="Proteomes" id="UP000051984"/>
    </source>
</evidence>
<dbReference type="Pfam" id="PF12706">
    <property type="entry name" value="Lactamase_B_2"/>
    <property type="match status" value="1"/>
</dbReference>
<dbReference type="InterPro" id="IPR042173">
    <property type="entry name" value="RNase_J_2"/>
</dbReference>
<accession>A0A0R1F1R8</accession>
<organism evidence="4 5">
    <name type="scientific">Lacticaseibacillus zeae DSM 20178 = KCTC 3804</name>
    <dbReference type="NCBI Taxonomy" id="1423816"/>
    <lineage>
        <taxon>Bacteria</taxon>
        <taxon>Bacillati</taxon>
        <taxon>Bacillota</taxon>
        <taxon>Bacilli</taxon>
        <taxon>Lactobacillales</taxon>
        <taxon>Lactobacillaceae</taxon>
        <taxon>Lacticaseibacillus</taxon>
    </lineage>
</organism>
<evidence type="ECO:0000256" key="1">
    <source>
        <dbReference type="ARBA" id="ARBA00022839"/>
    </source>
</evidence>
<dbReference type="SUPFAM" id="SSF56281">
    <property type="entry name" value="Metallo-hydrolase/oxidoreductase"/>
    <property type="match status" value="1"/>
</dbReference>
<keyword evidence="4" id="KW-0378">Hydrolase</keyword>
<gene>
    <name evidence="4" type="ORF">FD51_GL002099</name>
</gene>
<feature type="domain" description="Metallo-beta-lactamase" evidence="3">
    <location>
        <begin position="14"/>
        <end position="204"/>
    </location>
</feature>
<dbReference type="PANTHER" id="PTHR43694:SF1">
    <property type="entry name" value="RIBONUCLEASE J"/>
    <property type="match status" value="1"/>
</dbReference>
<dbReference type="GO" id="GO:0003723">
    <property type="term" value="F:RNA binding"/>
    <property type="evidence" value="ECO:0007669"/>
    <property type="project" value="UniProtKB-KW"/>
</dbReference>
<dbReference type="PANTHER" id="PTHR43694">
    <property type="entry name" value="RIBONUCLEASE J"/>
    <property type="match status" value="1"/>
</dbReference>
<keyword evidence="2" id="KW-0694">RNA-binding</keyword>
<evidence type="ECO:0000313" key="4">
    <source>
        <dbReference type="EMBL" id="KRK12946.1"/>
    </source>
</evidence>
<dbReference type="InterPro" id="IPR001279">
    <property type="entry name" value="Metallo-B-lactamas"/>
</dbReference>
<dbReference type="PATRIC" id="fig|1423816.3.peg.2176"/>
<dbReference type="eggNOG" id="COG0595">
    <property type="taxonomic scope" value="Bacteria"/>
</dbReference>
<sequence length="416" mass="46546">MTTIRFLNGLNTIGGNIVEFATKTSRVIMDFGVAADLSQETVASALEQGKLPHVPELFFNQPDHFSDEAIFISHLHIDHMGALQYLQKDIPIYLSEPSYRLYRLLIQLGIEKPVANLHPLAFETSLAVGDLTVTGFHSDHDEPGVMALLVDDGSRRFAHSGDVRLNGPHADRVHAWANRFKEEKVSLLMLEGTSFSFDTPIPAEDQNHPSVPLTEMSLQTKFQQLLADSSQLVVINPYNRNYERLAAFQASAHVNHVNGRQMVWEPNEAAILTTMTGTQPDAILGQTIQLTDIAQQPQRYVLQNSFANLASLANLPISAYVHSNGEPLGDYDPRFAQLKDWLADHKMPLVFMNASGHAAREDLIELVKEVNPRVVVPWHSFHPEREADAIDAQTNADVLLPEKDLYYDFNPLTEEE</sequence>
<keyword evidence="1" id="KW-0269">Exonuclease</keyword>
<dbReference type="InterPro" id="IPR036866">
    <property type="entry name" value="RibonucZ/Hydroxyglut_hydro"/>
</dbReference>
<dbReference type="Proteomes" id="UP000051984">
    <property type="component" value="Unassembled WGS sequence"/>
</dbReference>
<dbReference type="GO" id="GO:0004527">
    <property type="term" value="F:exonuclease activity"/>
    <property type="evidence" value="ECO:0007669"/>
    <property type="project" value="UniProtKB-KW"/>
</dbReference>
<dbReference type="EMBL" id="AZCT01000003">
    <property type="protein sequence ID" value="KRK12946.1"/>
    <property type="molecule type" value="Genomic_DNA"/>
</dbReference>
<keyword evidence="1" id="KW-0540">Nuclease</keyword>
<reference evidence="4 5" key="1">
    <citation type="journal article" date="2015" name="Genome Announc.">
        <title>Expanding the biotechnology potential of lactobacilli through comparative genomics of 213 strains and associated genera.</title>
        <authorList>
            <person name="Sun Z."/>
            <person name="Harris H.M."/>
            <person name="McCann A."/>
            <person name="Guo C."/>
            <person name="Argimon S."/>
            <person name="Zhang W."/>
            <person name="Yang X."/>
            <person name="Jeffery I.B."/>
            <person name="Cooney J.C."/>
            <person name="Kagawa T.F."/>
            <person name="Liu W."/>
            <person name="Song Y."/>
            <person name="Salvetti E."/>
            <person name="Wrobel A."/>
            <person name="Rasinkangas P."/>
            <person name="Parkhill J."/>
            <person name="Rea M.C."/>
            <person name="O'Sullivan O."/>
            <person name="Ritari J."/>
            <person name="Douillard F.P."/>
            <person name="Paul Ross R."/>
            <person name="Yang R."/>
            <person name="Briner A.E."/>
            <person name="Felis G.E."/>
            <person name="de Vos W.M."/>
            <person name="Barrangou R."/>
            <person name="Klaenhammer T.R."/>
            <person name="Caufield P.W."/>
            <person name="Cui Y."/>
            <person name="Zhang H."/>
            <person name="O'Toole P.W."/>
        </authorList>
    </citation>
    <scope>NUCLEOTIDE SEQUENCE [LARGE SCALE GENOMIC DNA]</scope>
    <source>
        <strain evidence="4 5">DSM 20178</strain>
    </source>
</reference>
<dbReference type="SMART" id="SM00849">
    <property type="entry name" value="Lactamase_B"/>
    <property type="match status" value="1"/>
</dbReference>
<comment type="caution">
    <text evidence="4">The sequence shown here is derived from an EMBL/GenBank/DDBJ whole genome shotgun (WGS) entry which is preliminary data.</text>
</comment>
<evidence type="ECO:0000256" key="2">
    <source>
        <dbReference type="ARBA" id="ARBA00022884"/>
    </source>
</evidence>
<proteinExistence type="predicted"/>